<evidence type="ECO:0000313" key="3">
    <source>
        <dbReference type="EMBL" id="GAP13527.1"/>
    </source>
</evidence>
<keyword evidence="3" id="KW-0378">Hydrolase</keyword>
<keyword evidence="1" id="KW-0812">Transmembrane</keyword>
<keyword evidence="3" id="KW-0645">Protease</keyword>
<dbReference type="OrthoDB" id="2035856at2"/>
<feature type="transmembrane region" description="Helical" evidence="1">
    <location>
        <begin position="230"/>
        <end position="255"/>
    </location>
</feature>
<dbReference type="GO" id="GO:0004175">
    <property type="term" value="F:endopeptidase activity"/>
    <property type="evidence" value="ECO:0007669"/>
    <property type="project" value="UniProtKB-ARBA"/>
</dbReference>
<evidence type="ECO:0000256" key="1">
    <source>
        <dbReference type="SAM" id="Phobius"/>
    </source>
</evidence>
<gene>
    <name evidence="3" type="ORF">LARV_01281</name>
</gene>
<dbReference type="Pfam" id="PF02517">
    <property type="entry name" value="Rce1-like"/>
    <property type="match status" value="1"/>
</dbReference>
<sequence length="256" mass="28896">MAIDQELPRNPYKNNDLSLLKVILLIFIPTTVLTSIYLLVGYAHTTIPSVILFFLLAMLFLFPVEIAIVLRASKKEFGSYSFRSAFVNQGKAGWKRTLIIGLLLFGFAGIMSITLGPLEKSLTASLSAKLAAVLPAYFDWTNLDHFRQYSGVSLLLMSTVYLILNGFVGPIVEELFFRGYLTSKLSRYGKVAPVIVTVLFSLYHFWLPFQNLFRISVFLPAAYLTWKEKNIYIGMVFHCISNIFTVISFLVALYAV</sequence>
<feature type="transmembrane region" description="Helical" evidence="1">
    <location>
        <begin position="22"/>
        <end position="44"/>
    </location>
</feature>
<feature type="transmembrane region" description="Helical" evidence="1">
    <location>
        <begin position="191"/>
        <end position="209"/>
    </location>
</feature>
<dbReference type="RefSeq" id="WP_075072860.1">
    <property type="nucleotide sequence ID" value="NZ_DF967972.1"/>
</dbReference>
<keyword evidence="1" id="KW-1133">Transmembrane helix</keyword>
<keyword evidence="1" id="KW-0472">Membrane</keyword>
<name>A0A0S7B862_9CHLR</name>
<accession>A0A0S7B862</accession>
<dbReference type="Proteomes" id="UP000055060">
    <property type="component" value="Unassembled WGS sequence"/>
</dbReference>
<organism evidence="3">
    <name type="scientific">Longilinea arvoryzae</name>
    <dbReference type="NCBI Taxonomy" id="360412"/>
    <lineage>
        <taxon>Bacteria</taxon>
        <taxon>Bacillati</taxon>
        <taxon>Chloroflexota</taxon>
        <taxon>Anaerolineae</taxon>
        <taxon>Anaerolineales</taxon>
        <taxon>Anaerolineaceae</taxon>
        <taxon>Longilinea</taxon>
    </lineage>
</organism>
<evidence type="ECO:0000259" key="2">
    <source>
        <dbReference type="Pfam" id="PF02517"/>
    </source>
</evidence>
<feature type="domain" description="CAAX prenyl protease 2/Lysostaphin resistance protein A-like" evidence="2">
    <location>
        <begin position="158"/>
        <end position="244"/>
    </location>
</feature>
<dbReference type="EMBL" id="DF967972">
    <property type="protein sequence ID" value="GAP13527.1"/>
    <property type="molecule type" value="Genomic_DNA"/>
</dbReference>
<dbReference type="InterPro" id="IPR003675">
    <property type="entry name" value="Rce1/LyrA-like_dom"/>
</dbReference>
<feature type="transmembrane region" description="Helical" evidence="1">
    <location>
        <begin position="152"/>
        <end position="171"/>
    </location>
</feature>
<dbReference type="GO" id="GO:0006508">
    <property type="term" value="P:proteolysis"/>
    <property type="evidence" value="ECO:0007669"/>
    <property type="project" value="UniProtKB-KW"/>
</dbReference>
<feature type="transmembrane region" description="Helical" evidence="1">
    <location>
        <begin position="50"/>
        <end position="72"/>
    </location>
</feature>
<dbReference type="STRING" id="360412.LARV_01281"/>
<evidence type="ECO:0000313" key="4">
    <source>
        <dbReference type="Proteomes" id="UP000055060"/>
    </source>
</evidence>
<proteinExistence type="predicted"/>
<reference evidence="3" key="1">
    <citation type="submission" date="2015-07" db="EMBL/GenBank/DDBJ databases">
        <title>Draft Genome Sequences of Anaerolinea thermolimosa IMO-1, Bellilinea caldifistulae GOMI-1, Leptolinea tardivitalis YMTK-2, Levilinea saccharolytica KIBI-1,Longilinea arvoryzae KOME-1, Previously Described as Members of the Anaerolineaceae (Chloroflexi).</title>
        <authorList>
            <person name="Sekiguchi Y."/>
            <person name="Ohashi A."/>
            <person name="Matsuura N."/>
            <person name="Tourlousse M.D."/>
        </authorList>
    </citation>
    <scope>NUCLEOTIDE SEQUENCE [LARGE SCALE GENOMIC DNA]</scope>
    <source>
        <strain evidence="3">KOME-1</strain>
    </source>
</reference>
<feature type="transmembrane region" description="Helical" evidence="1">
    <location>
        <begin position="93"/>
        <end position="115"/>
    </location>
</feature>
<dbReference type="GO" id="GO:0080120">
    <property type="term" value="P:CAAX-box protein maturation"/>
    <property type="evidence" value="ECO:0007669"/>
    <property type="project" value="UniProtKB-ARBA"/>
</dbReference>
<dbReference type="AlphaFoldDB" id="A0A0S7B862"/>
<keyword evidence="4" id="KW-1185">Reference proteome</keyword>
<protein>
    <submittedName>
        <fullName evidence="3">CAAX protease self-immunity</fullName>
    </submittedName>
</protein>